<gene>
    <name evidence="1" type="ORF">FSP39_024414</name>
</gene>
<protein>
    <submittedName>
        <fullName evidence="1">Uncharacterized protein</fullName>
    </submittedName>
</protein>
<dbReference type="Proteomes" id="UP001186944">
    <property type="component" value="Unassembled WGS sequence"/>
</dbReference>
<organism evidence="1 2">
    <name type="scientific">Pinctada imbricata</name>
    <name type="common">Atlantic pearl-oyster</name>
    <name type="synonym">Pinctada martensii</name>
    <dbReference type="NCBI Taxonomy" id="66713"/>
    <lineage>
        <taxon>Eukaryota</taxon>
        <taxon>Metazoa</taxon>
        <taxon>Spiralia</taxon>
        <taxon>Lophotrochozoa</taxon>
        <taxon>Mollusca</taxon>
        <taxon>Bivalvia</taxon>
        <taxon>Autobranchia</taxon>
        <taxon>Pteriomorphia</taxon>
        <taxon>Pterioida</taxon>
        <taxon>Pterioidea</taxon>
        <taxon>Pteriidae</taxon>
        <taxon>Pinctada</taxon>
    </lineage>
</organism>
<dbReference type="AlphaFoldDB" id="A0AA89BTL1"/>
<proteinExistence type="predicted"/>
<keyword evidence="2" id="KW-1185">Reference proteome</keyword>
<evidence type="ECO:0000313" key="1">
    <source>
        <dbReference type="EMBL" id="KAK3086851.1"/>
    </source>
</evidence>
<dbReference type="EMBL" id="VSWD01000012">
    <property type="protein sequence ID" value="KAK3086851.1"/>
    <property type="molecule type" value="Genomic_DNA"/>
</dbReference>
<name>A0AA89BTL1_PINIB</name>
<accession>A0AA89BTL1</accession>
<comment type="caution">
    <text evidence="1">The sequence shown here is derived from an EMBL/GenBank/DDBJ whole genome shotgun (WGS) entry which is preliminary data.</text>
</comment>
<evidence type="ECO:0000313" key="2">
    <source>
        <dbReference type="Proteomes" id="UP001186944"/>
    </source>
</evidence>
<reference evidence="1" key="1">
    <citation type="submission" date="2019-08" db="EMBL/GenBank/DDBJ databases">
        <title>The improved chromosome-level genome for the pearl oyster Pinctada fucata martensii using PacBio sequencing and Hi-C.</title>
        <authorList>
            <person name="Zheng Z."/>
        </authorList>
    </citation>
    <scope>NUCLEOTIDE SEQUENCE</scope>
    <source>
        <strain evidence="1">ZZ-2019</strain>
        <tissue evidence="1">Adductor muscle</tissue>
    </source>
</reference>
<sequence>MKGKKVLRDKQNRKNVFVNEDLTRKRYGWMMKARWLRKQGKIRSCWSTDGVLFVKFTDSKDEKPERIDSDTEMADFLSSRSLAQSVAGINEVHTRSDSVFSASTDVDEF</sequence>